<evidence type="ECO:0000313" key="13">
    <source>
        <dbReference type="EMBL" id="CAK9228808.1"/>
    </source>
</evidence>
<keyword evidence="14" id="KW-1185">Reference proteome</keyword>
<feature type="transmembrane region" description="Helical" evidence="12">
    <location>
        <begin position="117"/>
        <end position="140"/>
    </location>
</feature>
<sequence>MGSAVMAEVRREPDQDRYPQKEGSHLRPPERSGETRTTALLPTVCCLLLLFDAFLTAFVIARVPYTKIDWDAYMSQVTGFLAGERNYAELHGDTGPLVYPAGFLYVYSGIRYITRGAVFPAQIVFGVLYMVNLSLCLLIYTRTQVVPWWALPLLCLSKRVHSIFVLRLFNDCVATTLTHASIALMQQQHWHLALTVFSAAVSVKMNVLLFAPPLLLLLFKSLTIWGVLAALSCAAIFQVIVGMPFLAAYPTEYLSRAFNLGRVFIHFWSVNFKFVHEEVFVSKPFAITLLVVHLGLLFLFAQYKWCKHEGGIAAASGLVRSNKDDEKLSNSGLSFVTNVNRIQQALRADHIVSVIFTGNFIGIVCARSLHYQFYSWYFYSLPFLLWKTTFPTPIRLALFIGIELCWNVYPSTPLSSLVLLACHVIVLGGLWCAPSEYPYYICNKKTKKGD</sequence>
<feature type="transmembrane region" description="Helical" evidence="12">
    <location>
        <begin position="190"/>
        <end position="211"/>
    </location>
</feature>
<dbReference type="EMBL" id="OZ019898">
    <property type="protein sequence ID" value="CAK9228808.1"/>
    <property type="molecule type" value="Genomic_DNA"/>
</dbReference>
<evidence type="ECO:0000256" key="10">
    <source>
        <dbReference type="ARBA" id="ARBA00049506"/>
    </source>
</evidence>
<dbReference type="Pfam" id="PF05208">
    <property type="entry name" value="ALG3"/>
    <property type="match status" value="1"/>
</dbReference>
<evidence type="ECO:0000256" key="11">
    <source>
        <dbReference type="SAM" id="MobiDB-lite"/>
    </source>
</evidence>
<feature type="transmembrane region" description="Helical" evidence="12">
    <location>
        <begin position="284"/>
        <end position="301"/>
    </location>
</feature>
<feature type="transmembrane region" description="Helical" evidence="12">
    <location>
        <begin position="39"/>
        <end position="61"/>
    </location>
</feature>
<gene>
    <name evidence="13" type="ORF">CSSPTR1EN2_LOCUS19418</name>
</gene>
<comment type="catalytic activity">
    <reaction evidence="10">
        <text>an alpha-D-Man-(1-&gt;2)-alpha-D-Man-(1-&gt;2)-alpha-D-Man-(1-&gt;3)-[alpha-D-Man-(1-&gt;6)]-beta-D-Man-(1-&gt;4)-beta-D-GlcNAc-(1-&gt;4)-alpha-D-GlcNAc-diphospho-di-trans,poly-cis-dolichol + a di-trans,poly-cis-dolichyl beta-D-mannosyl phosphate = an alpha-D-Man-(1-&gt;2)-alpha-D-Man-(1-&gt;2)-alpha-D-Man-(1-&gt;3)-[alpha-D-Man-(1-&gt;3)-alpha-D-Man-(1-&gt;6)]-beta-D-Man-(1-&gt;4)-beta-D-GlcNAc-(1-&gt;4)-alpha-D-GlcNAc-diphospho-di-trans,poly-cis-dolichol + a di-trans,poly-cis-dolichyl phosphate + H(+)</text>
        <dbReference type="Rhea" id="RHEA:29527"/>
        <dbReference type="Rhea" id="RHEA-COMP:19498"/>
        <dbReference type="Rhea" id="RHEA-COMP:19501"/>
        <dbReference type="Rhea" id="RHEA-COMP:19516"/>
        <dbReference type="Rhea" id="RHEA-COMP:19517"/>
        <dbReference type="ChEBI" id="CHEBI:15378"/>
        <dbReference type="ChEBI" id="CHEBI:57683"/>
        <dbReference type="ChEBI" id="CHEBI:58211"/>
        <dbReference type="ChEBI" id="CHEBI:132515"/>
        <dbReference type="ChEBI" id="CHEBI:132516"/>
        <dbReference type="EC" id="2.4.1.258"/>
    </reaction>
    <physiologicalReaction direction="left-to-right" evidence="10">
        <dbReference type="Rhea" id="RHEA:29528"/>
    </physiologicalReaction>
</comment>
<dbReference type="Proteomes" id="UP001497512">
    <property type="component" value="Chromosome 6"/>
</dbReference>
<protein>
    <recommendedName>
        <fullName evidence="3">dolichyl-P-Man:Man5GlcNAc2-PP-dolichol alpha-1,3-mannosyltransferase</fullName>
        <ecNumber evidence="3">2.4.1.258</ecNumber>
    </recommendedName>
</protein>
<feature type="transmembrane region" description="Helical" evidence="12">
    <location>
        <begin position="351"/>
        <end position="370"/>
    </location>
</feature>
<keyword evidence="6 12" id="KW-0812">Transmembrane</keyword>
<evidence type="ECO:0000256" key="1">
    <source>
        <dbReference type="ARBA" id="ARBA00004477"/>
    </source>
</evidence>
<evidence type="ECO:0000256" key="7">
    <source>
        <dbReference type="ARBA" id="ARBA00022824"/>
    </source>
</evidence>
<comment type="subcellular location">
    <subcellularLocation>
        <location evidence="1">Endoplasmic reticulum membrane</location>
        <topology evidence="1">Multi-pass membrane protein</topology>
    </subcellularLocation>
</comment>
<reference evidence="13" key="1">
    <citation type="submission" date="2024-02" db="EMBL/GenBank/DDBJ databases">
        <authorList>
            <consortium name="ELIXIR-Norway"/>
            <consortium name="Elixir Norway"/>
        </authorList>
    </citation>
    <scope>NUCLEOTIDE SEQUENCE</scope>
</reference>
<feature type="compositionally biased region" description="Basic and acidic residues" evidence="11">
    <location>
        <begin position="8"/>
        <end position="34"/>
    </location>
</feature>
<feature type="region of interest" description="Disordered" evidence="11">
    <location>
        <begin position="1"/>
        <end position="34"/>
    </location>
</feature>
<keyword evidence="4" id="KW-0328">Glycosyltransferase</keyword>
<keyword evidence="5" id="KW-0808">Transferase</keyword>
<evidence type="ECO:0000256" key="4">
    <source>
        <dbReference type="ARBA" id="ARBA00022676"/>
    </source>
</evidence>
<dbReference type="EC" id="2.4.1.258" evidence="3"/>
<keyword evidence="8 12" id="KW-1133">Transmembrane helix</keyword>
<comment type="pathway">
    <text evidence="2">Protein modification; protein glycosylation.</text>
</comment>
<proteinExistence type="predicted"/>
<evidence type="ECO:0000256" key="3">
    <source>
        <dbReference type="ARBA" id="ARBA00011964"/>
    </source>
</evidence>
<dbReference type="InterPro" id="IPR007873">
    <property type="entry name" value="Glycosyltransferase_ALG3"/>
</dbReference>
<accession>A0ABP0USA7</accession>
<dbReference type="PANTHER" id="PTHR12646">
    <property type="entry name" value="NOT56 - RELATED"/>
    <property type="match status" value="1"/>
</dbReference>
<feature type="transmembrane region" description="Helical" evidence="12">
    <location>
        <begin position="223"/>
        <end position="246"/>
    </location>
</feature>
<keyword evidence="9 12" id="KW-0472">Membrane</keyword>
<evidence type="ECO:0000256" key="5">
    <source>
        <dbReference type="ARBA" id="ARBA00022679"/>
    </source>
</evidence>
<evidence type="ECO:0000256" key="6">
    <source>
        <dbReference type="ARBA" id="ARBA00022692"/>
    </source>
</evidence>
<dbReference type="PANTHER" id="PTHR12646:SF0">
    <property type="entry name" value="DOL-P-MAN:MAN(5)GLCNAC(2)-PP-DOL ALPHA-1,3-MANNOSYLTRANSFERASE"/>
    <property type="match status" value="1"/>
</dbReference>
<evidence type="ECO:0000313" key="14">
    <source>
        <dbReference type="Proteomes" id="UP001497512"/>
    </source>
</evidence>
<evidence type="ECO:0000256" key="2">
    <source>
        <dbReference type="ARBA" id="ARBA00004922"/>
    </source>
</evidence>
<evidence type="ECO:0000256" key="12">
    <source>
        <dbReference type="SAM" id="Phobius"/>
    </source>
</evidence>
<evidence type="ECO:0000256" key="9">
    <source>
        <dbReference type="ARBA" id="ARBA00023136"/>
    </source>
</evidence>
<feature type="transmembrane region" description="Helical" evidence="12">
    <location>
        <begin position="414"/>
        <end position="431"/>
    </location>
</feature>
<organism evidence="13 14">
    <name type="scientific">Sphagnum troendelagicum</name>
    <dbReference type="NCBI Taxonomy" id="128251"/>
    <lineage>
        <taxon>Eukaryota</taxon>
        <taxon>Viridiplantae</taxon>
        <taxon>Streptophyta</taxon>
        <taxon>Embryophyta</taxon>
        <taxon>Bryophyta</taxon>
        <taxon>Sphagnophytina</taxon>
        <taxon>Sphagnopsida</taxon>
        <taxon>Sphagnales</taxon>
        <taxon>Sphagnaceae</taxon>
        <taxon>Sphagnum</taxon>
    </lineage>
</organism>
<evidence type="ECO:0000256" key="8">
    <source>
        <dbReference type="ARBA" id="ARBA00022989"/>
    </source>
</evidence>
<keyword evidence="7" id="KW-0256">Endoplasmic reticulum</keyword>
<name>A0ABP0USA7_9BRYO</name>